<comment type="subcellular location">
    <subcellularLocation>
        <location evidence="1 10">Cell membrane</location>
        <topology evidence="1 10">Multi-pass membrane protein</topology>
    </subcellularLocation>
</comment>
<evidence type="ECO:0000256" key="3">
    <source>
        <dbReference type="ARBA" id="ARBA00022606"/>
    </source>
</evidence>
<feature type="transmembrane region" description="Helical" evidence="10">
    <location>
        <begin position="109"/>
        <end position="127"/>
    </location>
</feature>
<dbReference type="AlphaFoldDB" id="F6XEK0"/>
<reference evidence="12 13" key="1">
    <citation type="journal article" date="2008" name="Nature">
        <title>Genome analysis of the platypus reveals unique signatures of evolution.</title>
        <authorList>
            <person name="Warren W.C."/>
            <person name="Hillier L.W."/>
            <person name="Marshall Graves J.A."/>
            <person name="Birney E."/>
            <person name="Ponting C.P."/>
            <person name="Grutzner F."/>
            <person name="Belov K."/>
            <person name="Miller W."/>
            <person name="Clarke L."/>
            <person name="Chinwalla A.T."/>
            <person name="Yang S.P."/>
            <person name="Heger A."/>
            <person name="Locke D.P."/>
            <person name="Miethke P."/>
            <person name="Waters P.D."/>
            <person name="Veyrunes F."/>
            <person name="Fulton L."/>
            <person name="Fulton B."/>
            <person name="Graves T."/>
            <person name="Wallis J."/>
            <person name="Puente X.S."/>
            <person name="Lopez-Otin C."/>
            <person name="Ordonez G.R."/>
            <person name="Eichler E.E."/>
            <person name="Chen L."/>
            <person name="Cheng Z."/>
            <person name="Deakin J.E."/>
            <person name="Alsop A."/>
            <person name="Thompson K."/>
            <person name="Kirby P."/>
            <person name="Papenfuss A.T."/>
            <person name="Wakefield M.J."/>
            <person name="Olender T."/>
            <person name="Lancet D."/>
            <person name="Huttley G.A."/>
            <person name="Smit A.F."/>
            <person name="Pask A."/>
            <person name="Temple-Smith P."/>
            <person name="Batzer M.A."/>
            <person name="Walker J.A."/>
            <person name="Konkel M.K."/>
            <person name="Harris R.S."/>
            <person name="Whittington C.M."/>
            <person name="Wong E.S."/>
            <person name="Gemmell N.J."/>
            <person name="Buschiazzo E."/>
            <person name="Vargas Jentzsch I.M."/>
            <person name="Merkel A."/>
            <person name="Schmitz J."/>
            <person name="Zemann A."/>
            <person name="Churakov G."/>
            <person name="Kriegs J.O."/>
            <person name="Brosius J."/>
            <person name="Murchison E.P."/>
            <person name="Sachidanandam R."/>
            <person name="Smith C."/>
            <person name="Hannon G.J."/>
            <person name="Tsend-Ayush E."/>
            <person name="McMillan D."/>
            <person name="Attenborough R."/>
            <person name="Rens W."/>
            <person name="Ferguson-Smith M."/>
            <person name="Lefevre C.M."/>
            <person name="Sharp J.A."/>
            <person name="Nicholas K.R."/>
            <person name="Ray D.A."/>
            <person name="Kube M."/>
            <person name="Reinhardt R."/>
            <person name="Pringle T.H."/>
            <person name="Taylor J."/>
            <person name="Jones R.C."/>
            <person name="Nixon B."/>
            <person name="Dacheux J.L."/>
            <person name="Niwa H."/>
            <person name="Sekita Y."/>
            <person name="Huang X."/>
            <person name="Stark A."/>
            <person name="Kheradpour P."/>
            <person name="Kellis M."/>
            <person name="Flicek P."/>
            <person name="Chen Y."/>
            <person name="Webber C."/>
            <person name="Hardison R."/>
            <person name="Nelson J."/>
            <person name="Hallsworth-Pepin K."/>
            <person name="Delehaunty K."/>
            <person name="Markovic C."/>
            <person name="Minx P."/>
            <person name="Feng Y."/>
            <person name="Kremitzki C."/>
            <person name="Mitreva M."/>
            <person name="Glasscock J."/>
            <person name="Wylie T."/>
            <person name="Wohldmann P."/>
            <person name="Thiru P."/>
            <person name="Nhan M.N."/>
            <person name="Pohl C.S."/>
            <person name="Smith S.M."/>
            <person name="Hou S."/>
            <person name="Nefedov M."/>
            <person name="de Jong P.J."/>
            <person name="Renfree M.B."/>
            <person name="Mardis E.R."/>
            <person name="Wilson R.K."/>
        </authorList>
    </citation>
    <scope>NUCLEOTIDE SEQUENCE [LARGE SCALE GENOMIC DNA]</scope>
    <source>
        <strain evidence="12 13">Glennie</strain>
    </source>
</reference>
<keyword evidence="6 10" id="KW-1133">Transmembrane helix</keyword>
<evidence type="ECO:0000313" key="12">
    <source>
        <dbReference type="Ensembl" id="ENSOANP00000027086.2"/>
    </source>
</evidence>
<evidence type="ECO:0000256" key="7">
    <source>
        <dbReference type="ARBA" id="ARBA00023136"/>
    </source>
</evidence>
<reference evidence="12" key="2">
    <citation type="submission" date="2025-08" db="UniProtKB">
        <authorList>
            <consortium name="Ensembl"/>
        </authorList>
    </citation>
    <scope>IDENTIFICATION</scope>
    <source>
        <strain evidence="12">Glennie</strain>
    </source>
</reference>
<evidence type="ECO:0000256" key="1">
    <source>
        <dbReference type="ARBA" id="ARBA00004651"/>
    </source>
</evidence>
<keyword evidence="13" id="KW-1185">Reference proteome</keyword>
<keyword evidence="5 10" id="KW-0552">Olfaction</keyword>
<dbReference type="GO" id="GO:0004930">
    <property type="term" value="F:G protein-coupled receptor activity"/>
    <property type="evidence" value="ECO:0007669"/>
    <property type="project" value="UniProtKB-KW"/>
</dbReference>
<accession>F6XEK0</accession>
<dbReference type="PRINTS" id="PR00245">
    <property type="entry name" value="OLFACTORYR"/>
</dbReference>
<keyword evidence="9" id="KW-0297">G-protein coupled receptor</keyword>
<keyword evidence="3 10" id="KW-0716">Sensory transduction</keyword>
<keyword evidence="8 9" id="KW-0807">Transducer</keyword>
<keyword evidence="9" id="KW-0675">Receptor</keyword>
<name>F6XEK0_ORNAN</name>
<evidence type="ECO:0000256" key="2">
    <source>
        <dbReference type="ARBA" id="ARBA00022475"/>
    </source>
</evidence>
<comment type="similarity">
    <text evidence="9">Belongs to the G-protein coupled receptor 1 family.</text>
</comment>
<evidence type="ECO:0000256" key="8">
    <source>
        <dbReference type="ARBA" id="ARBA00023224"/>
    </source>
</evidence>
<evidence type="ECO:0000256" key="6">
    <source>
        <dbReference type="ARBA" id="ARBA00022989"/>
    </source>
</evidence>
<evidence type="ECO:0000256" key="4">
    <source>
        <dbReference type="ARBA" id="ARBA00022692"/>
    </source>
</evidence>
<dbReference type="PANTHER" id="PTHR26453">
    <property type="entry name" value="OLFACTORY RECEPTOR"/>
    <property type="match status" value="1"/>
</dbReference>
<feature type="domain" description="G-protein coupled receptors family 1 profile" evidence="11">
    <location>
        <begin position="48"/>
        <end position="297"/>
    </location>
</feature>
<dbReference type="Ensembl" id="ENSOANT00000030886.2">
    <property type="protein sequence ID" value="ENSOANP00000027086.2"/>
    <property type="gene ID" value="ENSOANG00000021284.2"/>
</dbReference>
<feature type="transmembrane region" description="Helical" evidence="10">
    <location>
        <begin position="68"/>
        <end position="89"/>
    </location>
</feature>
<protein>
    <recommendedName>
        <fullName evidence="10">Olfactory receptor</fullName>
    </recommendedName>
</protein>
<dbReference type="CDD" id="cd15225">
    <property type="entry name" value="7tmA_OR10A-like"/>
    <property type="match status" value="1"/>
</dbReference>
<evidence type="ECO:0000256" key="9">
    <source>
        <dbReference type="RuleBase" id="RU000688"/>
    </source>
</evidence>
<evidence type="ECO:0000256" key="5">
    <source>
        <dbReference type="ARBA" id="ARBA00022725"/>
    </source>
</evidence>
<dbReference type="GeneTree" id="ENSGT01150000286972"/>
<dbReference type="PROSITE" id="PS00237">
    <property type="entry name" value="G_PROTEIN_RECEP_F1_1"/>
    <property type="match status" value="1"/>
</dbReference>
<feature type="transmembrane region" description="Helical" evidence="10">
    <location>
        <begin position="33"/>
        <end position="56"/>
    </location>
</feature>
<dbReference type="SUPFAM" id="SSF81321">
    <property type="entry name" value="Family A G protein-coupled receptor-like"/>
    <property type="match status" value="1"/>
</dbReference>
<evidence type="ECO:0000256" key="10">
    <source>
        <dbReference type="RuleBase" id="RU363047"/>
    </source>
</evidence>
<dbReference type="Gene3D" id="1.20.1070.10">
    <property type="entry name" value="Rhodopsin 7-helix transmembrane proteins"/>
    <property type="match status" value="1"/>
</dbReference>
<dbReference type="OMA" id="MARENYT"/>
<keyword evidence="7 10" id="KW-0472">Membrane</keyword>
<dbReference type="InterPro" id="IPR017452">
    <property type="entry name" value="GPCR_Rhodpsn_7TM"/>
</dbReference>
<dbReference type="FunFam" id="1.20.1070.10:FF:000001">
    <property type="entry name" value="Olfactory receptor"/>
    <property type="match status" value="1"/>
</dbReference>
<dbReference type="Proteomes" id="UP000002279">
    <property type="component" value="Chromosome 3"/>
</dbReference>
<dbReference type="InParanoid" id="F6XEK0"/>
<evidence type="ECO:0000259" key="11">
    <source>
        <dbReference type="PROSITE" id="PS50262"/>
    </source>
</evidence>
<reference evidence="12" key="3">
    <citation type="submission" date="2025-09" db="UniProtKB">
        <authorList>
            <consortium name="Ensembl"/>
        </authorList>
    </citation>
    <scope>IDENTIFICATION</scope>
    <source>
        <strain evidence="12">Glennie</strain>
    </source>
</reference>
<feature type="transmembrane region" description="Helical" evidence="10">
    <location>
        <begin position="148"/>
        <end position="171"/>
    </location>
</feature>
<evidence type="ECO:0000313" key="13">
    <source>
        <dbReference type="Proteomes" id="UP000002279"/>
    </source>
</evidence>
<sequence>SLWNCTNLNIQNHTTVTEFVLMGFSNAPKLQTFLFATFLVIYMTILMGNSLIILITTTNRALHTPMYFFLRNLSFLEVGYTSVTLPRMLANLWTQTRTIPLAACAAQMYFFLTFGATECFLLAVMAYDRYVAIYNPLQYSIIMDDKTCLLMTAGSWIGGIPVQIGQTYQIFSLPFCDSNKLNHFFCDIAPVLKLACGDTAMNELSVYAVALLFGTAPLVLILISYIKIISTILKLPSATGRHKAFSTCSSHLIVVTLFFGSGIVTYLWPQSSHSADVDKFLALFYTTVIPMFNPIIYSLRNKEVTVALKKFLLQQF</sequence>
<keyword evidence="2 10" id="KW-1003">Cell membrane</keyword>
<feature type="transmembrane region" description="Helical" evidence="10">
    <location>
        <begin position="280"/>
        <end position="299"/>
    </location>
</feature>
<keyword evidence="4 9" id="KW-0812">Transmembrane</keyword>
<feature type="transmembrane region" description="Helical" evidence="10">
    <location>
        <begin position="247"/>
        <end position="268"/>
    </location>
</feature>
<proteinExistence type="inferred from homology"/>
<dbReference type="FunCoup" id="F6XEK0">
    <property type="interactions" value="185"/>
</dbReference>
<dbReference type="InterPro" id="IPR000725">
    <property type="entry name" value="Olfact_rcpt"/>
</dbReference>
<dbReference type="GO" id="GO:0050911">
    <property type="term" value="P:detection of chemical stimulus involved in sensory perception of smell"/>
    <property type="evidence" value="ECO:0000318"/>
    <property type="project" value="GO_Central"/>
</dbReference>
<dbReference type="HOGENOM" id="CLU_3319911_0_0_1"/>
<dbReference type="GO" id="GO:0004984">
    <property type="term" value="F:olfactory receptor activity"/>
    <property type="evidence" value="ECO:0000318"/>
    <property type="project" value="GO_Central"/>
</dbReference>
<feature type="transmembrane region" description="Helical" evidence="10">
    <location>
        <begin position="204"/>
        <end position="226"/>
    </location>
</feature>
<dbReference type="GO" id="GO:0005886">
    <property type="term" value="C:plasma membrane"/>
    <property type="evidence" value="ECO:0000318"/>
    <property type="project" value="GO_Central"/>
</dbReference>
<dbReference type="PROSITE" id="PS50262">
    <property type="entry name" value="G_PROTEIN_RECEP_F1_2"/>
    <property type="match status" value="1"/>
</dbReference>
<organism evidence="12 13">
    <name type="scientific">Ornithorhynchus anatinus</name>
    <name type="common">Duckbill platypus</name>
    <dbReference type="NCBI Taxonomy" id="9258"/>
    <lineage>
        <taxon>Eukaryota</taxon>
        <taxon>Metazoa</taxon>
        <taxon>Chordata</taxon>
        <taxon>Craniata</taxon>
        <taxon>Vertebrata</taxon>
        <taxon>Euteleostomi</taxon>
        <taxon>Mammalia</taxon>
        <taxon>Monotremata</taxon>
        <taxon>Ornithorhynchidae</taxon>
        <taxon>Ornithorhynchus</taxon>
    </lineage>
</organism>
<dbReference type="InterPro" id="IPR000276">
    <property type="entry name" value="GPCR_Rhodpsn"/>
</dbReference>
<dbReference type="Pfam" id="PF13853">
    <property type="entry name" value="7tm_4"/>
    <property type="match status" value="1"/>
</dbReference>
<dbReference type="PRINTS" id="PR00237">
    <property type="entry name" value="GPCRRHODOPSN"/>
</dbReference>